<feature type="transmembrane region" description="Helical" evidence="5">
    <location>
        <begin position="142"/>
        <end position="159"/>
    </location>
</feature>
<feature type="transmembrane region" description="Helical" evidence="5">
    <location>
        <begin position="279"/>
        <end position="297"/>
    </location>
</feature>
<sequence length="593" mass="64916">MSYPPSPYASHSAPRREARRVIRARPATAPPPRSIGERLHEVVFVFVLCLAQFLSLAAMNQTVAPMLILADFFDIHDYGNLSWFSAAFSMTVGTFILPAGRLGDIYGHKRIFMAGWAWFALWSLIAGFCGEAQLLWFSTCRAFQGIGPALLIPNAIALIGRSFPVGLKRNLALACFGAAGPTGAALGAVLAALVSEKLSWPWCFWLLAITCSCLVAVSWFVIPEPETANVTTEIRGKQPKHVQDGVLFDWPGAITGVTGLVLVNFALNQAPLVGWSEPYIPALLILGFVFLIAFIYVELRVARHPIIPIRGLQRHTVLTLTCVFAGWSSHGIWVYYLYLFLEHLRGHSALLTSAETSPVAVTGIFFAFLTVWLMRRISVSWIMLMSMFFFLLGSMLIAVMPLDQTYWANTFTAILLMPGAMNLSFPAATILLSTDLPKEKQGIAASLVATVVNYSISCGLGFAGSIHKYSLEVAAAKAGLRGPQPALSTSDTRLVEVRLVGLRSAYWFAVALGVLGMLIAALFIVIQGEAGSENGREEEQETGGNYSNSVKRGADWNRTDLETRRKRGGIEVKRTYYLGNKVIRVSEREDLGV</sequence>
<accession>A0AAN6T820</accession>
<evidence type="ECO:0000256" key="3">
    <source>
        <dbReference type="ARBA" id="ARBA00022989"/>
    </source>
</evidence>
<dbReference type="Pfam" id="PF07690">
    <property type="entry name" value="MFS_1"/>
    <property type="match status" value="1"/>
</dbReference>
<evidence type="ECO:0000313" key="7">
    <source>
        <dbReference type="EMBL" id="KAK4107726.1"/>
    </source>
</evidence>
<feature type="transmembrane region" description="Helical" evidence="5">
    <location>
        <begin position="199"/>
        <end position="222"/>
    </location>
</feature>
<gene>
    <name evidence="7" type="ORF">N656DRAFT_719597</name>
</gene>
<dbReference type="GO" id="GO:0016020">
    <property type="term" value="C:membrane"/>
    <property type="evidence" value="ECO:0007669"/>
    <property type="project" value="UniProtKB-SubCell"/>
</dbReference>
<evidence type="ECO:0000256" key="2">
    <source>
        <dbReference type="ARBA" id="ARBA00022692"/>
    </source>
</evidence>
<feature type="transmembrane region" description="Helical" evidence="5">
    <location>
        <begin position="317"/>
        <end position="336"/>
    </location>
</feature>
<dbReference type="InterPro" id="IPR011701">
    <property type="entry name" value="MFS"/>
</dbReference>
<dbReference type="InterPro" id="IPR036259">
    <property type="entry name" value="MFS_trans_sf"/>
</dbReference>
<feature type="transmembrane region" description="Helical" evidence="5">
    <location>
        <begin position="111"/>
        <end position="136"/>
    </location>
</feature>
<dbReference type="PROSITE" id="PS50850">
    <property type="entry name" value="MFS"/>
    <property type="match status" value="1"/>
</dbReference>
<evidence type="ECO:0000256" key="4">
    <source>
        <dbReference type="ARBA" id="ARBA00023136"/>
    </source>
</evidence>
<name>A0AAN6T820_9PEZI</name>
<organism evidence="7 8">
    <name type="scientific">Canariomyces notabilis</name>
    <dbReference type="NCBI Taxonomy" id="2074819"/>
    <lineage>
        <taxon>Eukaryota</taxon>
        <taxon>Fungi</taxon>
        <taxon>Dikarya</taxon>
        <taxon>Ascomycota</taxon>
        <taxon>Pezizomycotina</taxon>
        <taxon>Sordariomycetes</taxon>
        <taxon>Sordariomycetidae</taxon>
        <taxon>Sordariales</taxon>
        <taxon>Chaetomiaceae</taxon>
        <taxon>Canariomyces</taxon>
    </lineage>
</organism>
<dbReference type="Gene3D" id="1.20.1250.20">
    <property type="entry name" value="MFS general substrate transporter like domains"/>
    <property type="match status" value="2"/>
</dbReference>
<evidence type="ECO:0000313" key="8">
    <source>
        <dbReference type="Proteomes" id="UP001302812"/>
    </source>
</evidence>
<feature type="transmembrane region" description="Helical" evidence="5">
    <location>
        <begin position="406"/>
        <end position="431"/>
    </location>
</feature>
<feature type="transmembrane region" description="Helical" evidence="5">
    <location>
        <begin position="443"/>
        <end position="463"/>
    </location>
</feature>
<dbReference type="GeneID" id="89936506"/>
<dbReference type="GO" id="GO:0022857">
    <property type="term" value="F:transmembrane transporter activity"/>
    <property type="evidence" value="ECO:0007669"/>
    <property type="project" value="InterPro"/>
</dbReference>
<feature type="transmembrane region" description="Helical" evidence="5">
    <location>
        <begin position="81"/>
        <end position="99"/>
    </location>
</feature>
<reference evidence="7" key="1">
    <citation type="journal article" date="2023" name="Mol. Phylogenet. Evol.">
        <title>Genome-scale phylogeny and comparative genomics of the fungal order Sordariales.</title>
        <authorList>
            <person name="Hensen N."/>
            <person name="Bonometti L."/>
            <person name="Westerberg I."/>
            <person name="Brannstrom I.O."/>
            <person name="Guillou S."/>
            <person name="Cros-Aarteil S."/>
            <person name="Calhoun S."/>
            <person name="Haridas S."/>
            <person name="Kuo A."/>
            <person name="Mondo S."/>
            <person name="Pangilinan J."/>
            <person name="Riley R."/>
            <person name="LaButti K."/>
            <person name="Andreopoulos B."/>
            <person name="Lipzen A."/>
            <person name="Chen C."/>
            <person name="Yan M."/>
            <person name="Daum C."/>
            <person name="Ng V."/>
            <person name="Clum A."/>
            <person name="Steindorff A."/>
            <person name="Ohm R.A."/>
            <person name="Martin F."/>
            <person name="Silar P."/>
            <person name="Natvig D.O."/>
            <person name="Lalanne C."/>
            <person name="Gautier V."/>
            <person name="Ament-Velasquez S.L."/>
            <person name="Kruys A."/>
            <person name="Hutchinson M.I."/>
            <person name="Powell A.J."/>
            <person name="Barry K."/>
            <person name="Miller A.N."/>
            <person name="Grigoriev I.V."/>
            <person name="Debuchy R."/>
            <person name="Gladieux P."/>
            <person name="Hiltunen Thoren M."/>
            <person name="Johannesson H."/>
        </authorList>
    </citation>
    <scope>NUCLEOTIDE SEQUENCE</scope>
    <source>
        <strain evidence="7">CBS 508.74</strain>
    </source>
</reference>
<dbReference type="AlphaFoldDB" id="A0AAN6T820"/>
<feature type="transmembrane region" description="Helical" evidence="5">
    <location>
        <begin position="171"/>
        <end position="193"/>
    </location>
</feature>
<proteinExistence type="predicted"/>
<keyword evidence="3 5" id="KW-1133">Transmembrane helix</keyword>
<dbReference type="SUPFAM" id="SSF103473">
    <property type="entry name" value="MFS general substrate transporter"/>
    <property type="match status" value="1"/>
</dbReference>
<feature type="transmembrane region" description="Helical" evidence="5">
    <location>
        <begin position="356"/>
        <end position="374"/>
    </location>
</feature>
<dbReference type="PANTHER" id="PTHR42718:SF1">
    <property type="entry name" value="LOW AFFINITY AMMONIUM TRANSPORTER"/>
    <property type="match status" value="1"/>
</dbReference>
<feature type="transmembrane region" description="Helical" evidence="5">
    <location>
        <begin position="505"/>
        <end position="526"/>
    </location>
</feature>
<dbReference type="InterPro" id="IPR020846">
    <property type="entry name" value="MFS_dom"/>
</dbReference>
<protein>
    <submittedName>
        <fullName evidence="7">MFS general substrate transporter</fullName>
    </submittedName>
</protein>
<comment type="subcellular location">
    <subcellularLocation>
        <location evidence="1">Membrane</location>
        <topology evidence="1">Multi-pass membrane protein</topology>
    </subcellularLocation>
</comment>
<keyword evidence="8" id="KW-1185">Reference proteome</keyword>
<evidence type="ECO:0000256" key="1">
    <source>
        <dbReference type="ARBA" id="ARBA00004141"/>
    </source>
</evidence>
<feature type="transmembrane region" description="Helical" evidence="5">
    <location>
        <begin position="42"/>
        <end position="61"/>
    </location>
</feature>
<feature type="transmembrane region" description="Helical" evidence="5">
    <location>
        <begin position="247"/>
        <end position="267"/>
    </location>
</feature>
<dbReference type="EMBL" id="MU853370">
    <property type="protein sequence ID" value="KAK4107726.1"/>
    <property type="molecule type" value="Genomic_DNA"/>
</dbReference>
<keyword evidence="4 5" id="KW-0472">Membrane</keyword>
<evidence type="ECO:0000256" key="5">
    <source>
        <dbReference type="SAM" id="Phobius"/>
    </source>
</evidence>
<dbReference type="RefSeq" id="XP_064665296.1">
    <property type="nucleotide sequence ID" value="XM_064812381.1"/>
</dbReference>
<feature type="transmembrane region" description="Helical" evidence="5">
    <location>
        <begin position="381"/>
        <end position="400"/>
    </location>
</feature>
<evidence type="ECO:0000259" key="6">
    <source>
        <dbReference type="PROSITE" id="PS50850"/>
    </source>
</evidence>
<comment type="caution">
    <text evidence="7">The sequence shown here is derived from an EMBL/GenBank/DDBJ whole genome shotgun (WGS) entry which is preliminary data.</text>
</comment>
<keyword evidence="2 5" id="KW-0812">Transmembrane</keyword>
<dbReference type="Proteomes" id="UP001302812">
    <property type="component" value="Unassembled WGS sequence"/>
</dbReference>
<feature type="domain" description="Major facilitator superfamily (MFS) profile" evidence="6">
    <location>
        <begin position="44"/>
        <end position="528"/>
    </location>
</feature>
<dbReference type="PANTHER" id="PTHR42718">
    <property type="entry name" value="MAJOR FACILITATOR SUPERFAMILY MULTIDRUG TRANSPORTER MFSC"/>
    <property type="match status" value="1"/>
</dbReference>
<reference evidence="7" key="2">
    <citation type="submission" date="2023-05" db="EMBL/GenBank/DDBJ databases">
        <authorList>
            <consortium name="Lawrence Berkeley National Laboratory"/>
            <person name="Steindorff A."/>
            <person name="Hensen N."/>
            <person name="Bonometti L."/>
            <person name="Westerberg I."/>
            <person name="Brannstrom I.O."/>
            <person name="Guillou S."/>
            <person name="Cros-Aarteil S."/>
            <person name="Calhoun S."/>
            <person name="Haridas S."/>
            <person name="Kuo A."/>
            <person name="Mondo S."/>
            <person name="Pangilinan J."/>
            <person name="Riley R."/>
            <person name="Labutti K."/>
            <person name="Andreopoulos B."/>
            <person name="Lipzen A."/>
            <person name="Chen C."/>
            <person name="Yanf M."/>
            <person name="Daum C."/>
            <person name="Ng V."/>
            <person name="Clum A."/>
            <person name="Ohm R."/>
            <person name="Martin F."/>
            <person name="Silar P."/>
            <person name="Natvig D."/>
            <person name="Lalanne C."/>
            <person name="Gautier V."/>
            <person name="Ament-Velasquez S.L."/>
            <person name="Kruys A."/>
            <person name="Hutchinson M.I."/>
            <person name="Powell A.J."/>
            <person name="Barry K."/>
            <person name="Miller A.N."/>
            <person name="Grigoriev I.V."/>
            <person name="Debuchy R."/>
            <person name="Gladieux P."/>
            <person name="Thoren M.H."/>
            <person name="Johannesson H."/>
        </authorList>
    </citation>
    <scope>NUCLEOTIDE SEQUENCE</scope>
    <source>
        <strain evidence="7">CBS 508.74</strain>
    </source>
</reference>